<dbReference type="EC" id="3.1.21.3" evidence="5"/>
<dbReference type="Gene3D" id="3.90.220.20">
    <property type="entry name" value="DNA methylase specificity domains"/>
    <property type="match status" value="2"/>
</dbReference>
<protein>
    <submittedName>
        <fullName evidence="5">Restriction endonuclease S subunits</fullName>
        <ecNumber evidence="5">3.1.21.3</ecNumber>
    </submittedName>
</protein>
<name>D4JT02_9FIRM</name>
<reference evidence="5 6" key="2">
    <citation type="submission" date="2010-03" db="EMBL/GenBank/DDBJ databases">
        <authorList>
            <person name="Pajon A."/>
        </authorList>
    </citation>
    <scope>NUCLEOTIDE SEQUENCE [LARGE SCALE GENOMIC DNA]</scope>
    <source>
        <strain evidence="5 6">70/3</strain>
    </source>
</reference>
<evidence type="ECO:0000256" key="2">
    <source>
        <dbReference type="ARBA" id="ARBA00022747"/>
    </source>
</evidence>
<dbReference type="SUPFAM" id="SSF116734">
    <property type="entry name" value="DNA methylase specificity domain"/>
    <property type="match status" value="2"/>
</dbReference>
<dbReference type="Proteomes" id="UP000008803">
    <property type="component" value="Chromosome"/>
</dbReference>
<dbReference type="GO" id="GO:0009035">
    <property type="term" value="F:type I site-specific deoxyribonuclease activity"/>
    <property type="evidence" value="ECO:0007669"/>
    <property type="project" value="UniProtKB-EC"/>
</dbReference>
<dbReference type="BioCyc" id="ESIR657319:G136K-858-MONOMER"/>
<sequence>MKSDKTTPNVPTLRFKQYHCPWSTYHLSDIAEVVGGGTPDTTVSSLWNGDIQWFTPTEVGHQKYVSKSARTITQLGLQKSSAKKLPAGSILLSSRATIGECSIAQRECTTNQGFQNLIPKKDTNNEFLYYLAQTKKHHFIKYASGSTFLEISNSEIKKTKCTVPGTEEQTQIAAFLSALDDRIAVQNKIIEDLKVLKKELNYSLIGRIINGKSSNCKIEDVIDYEQPTNYIVKSDKYIENGETPVLTANKAFLLGYTIENEGVYNKSDCIILDDFTLDFKYVNFPFKIKSSAIKILTAKKDIELRYFYEYLLFLGLTSHEHKRHYISEVAPLPLYLPSIDEQRNALSVLNSISKKIKVEENYISALKAQKCFFLRAMFI</sequence>
<dbReference type="GO" id="GO:0003677">
    <property type="term" value="F:DNA binding"/>
    <property type="evidence" value="ECO:0007669"/>
    <property type="project" value="UniProtKB-KW"/>
</dbReference>
<evidence type="ECO:0000256" key="3">
    <source>
        <dbReference type="ARBA" id="ARBA00023125"/>
    </source>
</evidence>
<evidence type="ECO:0000259" key="4">
    <source>
        <dbReference type="Pfam" id="PF01420"/>
    </source>
</evidence>
<dbReference type="KEGG" id="esu:EUS_10130"/>
<keyword evidence="2" id="KW-0680">Restriction system</keyword>
<dbReference type="InterPro" id="IPR000055">
    <property type="entry name" value="Restrct_endonuc_typeI_TRD"/>
</dbReference>
<feature type="domain" description="Type I restriction modification DNA specificity" evidence="4">
    <location>
        <begin position="22"/>
        <end position="194"/>
    </location>
</feature>
<dbReference type="CDD" id="cd17273">
    <property type="entry name" value="RMtype1_S_EcoJA69PI-TRD1-CR1_like"/>
    <property type="match status" value="1"/>
</dbReference>
<reference evidence="5 6" key="1">
    <citation type="submission" date="2010-03" db="EMBL/GenBank/DDBJ databases">
        <title>The genome sequence of Eubacterium siraeum 70/3.</title>
        <authorList>
            <consortium name="metaHIT consortium -- http://www.metahit.eu/"/>
            <person name="Pajon A."/>
            <person name="Turner K."/>
            <person name="Parkhill J."/>
            <person name="Duncan S."/>
            <person name="Flint H."/>
        </authorList>
    </citation>
    <scope>NUCLEOTIDE SEQUENCE [LARGE SCALE GENOMIC DNA]</scope>
    <source>
        <strain evidence="5 6">70/3</strain>
    </source>
</reference>
<organism evidence="5 6">
    <name type="scientific">[Eubacterium] siraeum 70/3</name>
    <dbReference type="NCBI Taxonomy" id="657319"/>
    <lineage>
        <taxon>Bacteria</taxon>
        <taxon>Bacillati</taxon>
        <taxon>Bacillota</taxon>
        <taxon>Clostridia</taxon>
        <taxon>Eubacteriales</taxon>
        <taxon>Oscillospiraceae</taxon>
        <taxon>Oscillospiraceae incertae sedis</taxon>
    </lineage>
</organism>
<evidence type="ECO:0000256" key="1">
    <source>
        <dbReference type="ARBA" id="ARBA00010923"/>
    </source>
</evidence>
<keyword evidence="5" id="KW-0540">Nuclease</keyword>
<comment type="similarity">
    <text evidence="1">Belongs to the type-I restriction system S methylase family.</text>
</comment>
<evidence type="ECO:0000313" key="6">
    <source>
        <dbReference type="Proteomes" id="UP000008803"/>
    </source>
</evidence>
<dbReference type="Gene3D" id="1.10.287.1120">
    <property type="entry name" value="Bipartite methylase S protein"/>
    <property type="match status" value="1"/>
</dbReference>
<dbReference type="InterPro" id="IPR052021">
    <property type="entry name" value="Type-I_RS_S_subunit"/>
</dbReference>
<keyword evidence="5" id="KW-0378">Hydrolase</keyword>
<dbReference type="EMBL" id="FP929044">
    <property type="protein sequence ID" value="CBK96221.1"/>
    <property type="molecule type" value="Genomic_DNA"/>
</dbReference>
<dbReference type="Pfam" id="PF01420">
    <property type="entry name" value="Methylase_S"/>
    <property type="match status" value="1"/>
</dbReference>
<dbReference type="PANTHER" id="PTHR30408">
    <property type="entry name" value="TYPE-1 RESTRICTION ENZYME ECOKI SPECIFICITY PROTEIN"/>
    <property type="match status" value="1"/>
</dbReference>
<gene>
    <name evidence="5" type="ORF">EUS_10130</name>
</gene>
<keyword evidence="3" id="KW-0238">DNA-binding</keyword>
<dbReference type="PATRIC" id="fig|657319.3.peg.1306"/>
<dbReference type="REBASE" id="28947">
    <property type="entry name" value="S1.Esi703ORF10120P"/>
</dbReference>
<dbReference type="HOGENOM" id="CLU_021095_6_0_9"/>
<dbReference type="InterPro" id="IPR044946">
    <property type="entry name" value="Restrct_endonuc_typeI_TRD_sf"/>
</dbReference>
<evidence type="ECO:0000313" key="5">
    <source>
        <dbReference type="EMBL" id="CBK96221.1"/>
    </source>
</evidence>
<accession>D4JT02</accession>
<dbReference type="GO" id="GO:0009307">
    <property type="term" value="P:DNA restriction-modification system"/>
    <property type="evidence" value="ECO:0007669"/>
    <property type="project" value="UniProtKB-KW"/>
</dbReference>
<keyword evidence="5" id="KW-0255">Endonuclease</keyword>
<dbReference type="PANTHER" id="PTHR30408:SF13">
    <property type="entry name" value="TYPE I RESTRICTION ENZYME HINDI SPECIFICITY SUBUNIT"/>
    <property type="match status" value="1"/>
</dbReference>
<proteinExistence type="inferred from homology"/>
<dbReference type="AlphaFoldDB" id="D4JT02"/>